<dbReference type="GO" id="GO:0004345">
    <property type="term" value="F:glucose-6-phosphate dehydrogenase activity"/>
    <property type="evidence" value="ECO:0007669"/>
    <property type="project" value="UniProtKB-EC"/>
</dbReference>
<dbReference type="Proteomes" id="UP001157974">
    <property type="component" value="Unassembled WGS sequence"/>
</dbReference>
<dbReference type="GO" id="GO:0050661">
    <property type="term" value="F:NADP binding"/>
    <property type="evidence" value="ECO:0007669"/>
    <property type="project" value="InterPro"/>
</dbReference>
<evidence type="ECO:0000256" key="2">
    <source>
        <dbReference type="ARBA" id="ARBA00022526"/>
    </source>
</evidence>
<dbReference type="Pfam" id="PF00479">
    <property type="entry name" value="G6PD_N"/>
    <property type="match status" value="1"/>
</dbReference>
<dbReference type="GO" id="GO:0009051">
    <property type="term" value="P:pentose-phosphate shunt, oxidative branch"/>
    <property type="evidence" value="ECO:0007669"/>
    <property type="project" value="TreeGrafter"/>
</dbReference>
<dbReference type="EMBL" id="JAMWBK010000004">
    <property type="protein sequence ID" value="KAJ8905714.1"/>
    <property type="molecule type" value="Genomic_DNA"/>
</dbReference>
<evidence type="ECO:0000256" key="1">
    <source>
        <dbReference type="ARBA" id="ARBA00009975"/>
    </source>
</evidence>
<dbReference type="AlphaFoldDB" id="A0AAV8UT66"/>
<comment type="catalytic activity">
    <reaction evidence="6">
        <text>D-glucose 6-phosphate + NADP(+) = 6-phospho-D-glucono-1,5-lactone + NADPH + H(+)</text>
        <dbReference type="Rhea" id="RHEA:15841"/>
        <dbReference type="ChEBI" id="CHEBI:15378"/>
        <dbReference type="ChEBI" id="CHEBI:57783"/>
        <dbReference type="ChEBI" id="CHEBI:57955"/>
        <dbReference type="ChEBI" id="CHEBI:58349"/>
        <dbReference type="ChEBI" id="CHEBI:61548"/>
        <dbReference type="EC" id="1.1.1.49"/>
    </reaction>
</comment>
<keyword evidence="3 6" id="KW-0521">NADP</keyword>
<protein>
    <recommendedName>
        <fullName evidence="6">Glucose-6-phosphate 1-dehydrogenase</fullName>
        <ecNumber evidence="6">1.1.1.49</ecNumber>
    </recommendedName>
</protein>
<dbReference type="PANTHER" id="PTHR23429:SF13">
    <property type="entry name" value="GLUCOSE-6-PHOSPHATE 1-DEHYDROGENASE 1, CHLOROPLASTIC"/>
    <property type="match status" value="1"/>
</dbReference>
<organism evidence="9 10">
    <name type="scientific">Rhodosorus marinus</name>
    <dbReference type="NCBI Taxonomy" id="101924"/>
    <lineage>
        <taxon>Eukaryota</taxon>
        <taxon>Rhodophyta</taxon>
        <taxon>Stylonematophyceae</taxon>
        <taxon>Stylonematales</taxon>
        <taxon>Stylonemataceae</taxon>
        <taxon>Rhodosorus</taxon>
    </lineage>
</organism>
<keyword evidence="4 6" id="KW-0560">Oxidoreductase</keyword>
<feature type="domain" description="Glucose-6-phosphate dehydrogenase C-terminal" evidence="8">
    <location>
        <begin position="302"/>
        <end position="593"/>
    </location>
</feature>
<keyword evidence="5 6" id="KW-0119">Carbohydrate metabolism</keyword>
<comment type="caution">
    <text evidence="9">The sequence shown here is derived from an EMBL/GenBank/DDBJ whole genome shotgun (WGS) entry which is preliminary data.</text>
</comment>
<name>A0AAV8UT66_9RHOD</name>
<evidence type="ECO:0000313" key="9">
    <source>
        <dbReference type="EMBL" id="KAJ8905714.1"/>
    </source>
</evidence>
<dbReference type="InterPro" id="IPR001282">
    <property type="entry name" value="G6P_DH"/>
</dbReference>
<proteinExistence type="inferred from homology"/>
<dbReference type="PRINTS" id="PR00079">
    <property type="entry name" value="G6PDHDRGNASE"/>
</dbReference>
<dbReference type="FunFam" id="3.30.360.10:FF:000018">
    <property type="entry name" value="Glucose-6-phosphate 1-dehydrogenase"/>
    <property type="match status" value="1"/>
</dbReference>
<dbReference type="InterPro" id="IPR019796">
    <property type="entry name" value="G6P_DH_AS"/>
</dbReference>
<dbReference type="Pfam" id="PF02781">
    <property type="entry name" value="G6PD_C"/>
    <property type="match status" value="1"/>
</dbReference>
<dbReference type="InterPro" id="IPR022674">
    <property type="entry name" value="G6P_DH_NAD-bd"/>
</dbReference>
<evidence type="ECO:0000259" key="8">
    <source>
        <dbReference type="Pfam" id="PF02781"/>
    </source>
</evidence>
<evidence type="ECO:0000256" key="4">
    <source>
        <dbReference type="ARBA" id="ARBA00023002"/>
    </source>
</evidence>
<comment type="function">
    <text evidence="6">Catalyzes the rate-limiting step of the oxidative pentose-phosphate pathway, which represents a route for the dissimilation of carbohydrates besides glycolysis.</text>
</comment>
<dbReference type="HAMAP" id="MF_00966">
    <property type="entry name" value="G6PD"/>
    <property type="match status" value="1"/>
</dbReference>
<keyword evidence="10" id="KW-1185">Reference proteome</keyword>
<dbReference type="SUPFAM" id="SSF55347">
    <property type="entry name" value="Glyceraldehyde-3-phosphate dehydrogenase-like, C-terminal domain"/>
    <property type="match status" value="1"/>
</dbReference>
<dbReference type="PROSITE" id="PS00069">
    <property type="entry name" value="G6P_DEHYDROGENASE"/>
    <property type="match status" value="1"/>
</dbReference>
<feature type="domain" description="Glucose-6-phosphate dehydrogenase NAD-binding" evidence="7">
    <location>
        <begin position="120"/>
        <end position="300"/>
    </location>
</feature>
<dbReference type="NCBIfam" id="TIGR00871">
    <property type="entry name" value="zwf"/>
    <property type="match status" value="1"/>
</dbReference>
<evidence type="ECO:0000256" key="6">
    <source>
        <dbReference type="RuleBase" id="RU362120"/>
    </source>
</evidence>
<evidence type="ECO:0000313" key="10">
    <source>
        <dbReference type="Proteomes" id="UP001157974"/>
    </source>
</evidence>
<dbReference type="SUPFAM" id="SSF51735">
    <property type="entry name" value="NAD(P)-binding Rossmann-fold domains"/>
    <property type="match status" value="1"/>
</dbReference>
<reference evidence="9 10" key="1">
    <citation type="journal article" date="2023" name="Nat. Commun.">
        <title>Origin of minicircular mitochondrial genomes in red algae.</title>
        <authorList>
            <person name="Lee Y."/>
            <person name="Cho C.H."/>
            <person name="Lee Y.M."/>
            <person name="Park S.I."/>
            <person name="Yang J.H."/>
            <person name="West J.A."/>
            <person name="Bhattacharya D."/>
            <person name="Yoon H.S."/>
        </authorList>
    </citation>
    <scope>NUCLEOTIDE SEQUENCE [LARGE SCALE GENOMIC DNA]</scope>
    <source>
        <strain evidence="9 10">CCMP1338</strain>
        <tissue evidence="9">Whole cell</tissue>
    </source>
</reference>
<dbReference type="GO" id="GO:0006006">
    <property type="term" value="P:glucose metabolic process"/>
    <property type="evidence" value="ECO:0007669"/>
    <property type="project" value="UniProtKB-KW"/>
</dbReference>
<gene>
    <name evidence="9" type="ORF">NDN08_002219</name>
</gene>
<dbReference type="Gene3D" id="3.30.360.10">
    <property type="entry name" value="Dihydrodipicolinate Reductase, domain 2"/>
    <property type="match status" value="1"/>
</dbReference>
<accession>A0AAV8UT66</accession>
<dbReference type="InterPro" id="IPR036291">
    <property type="entry name" value="NAD(P)-bd_dom_sf"/>
</dbReference>
<dbReference type="InterPro" id="IPR022675">
    <property type="entry name" value="G6P_DH_C"/>
</dbReference>
<keyword evidence="2 6" id="KW-0313">Glucose metabolism</keyword>
<evidence type="ECO:0000256" key="5">
    <source>
        <dbReference type="ARBA" id="ARBA00023277"/>
    </source>
</evidence>
<dbReference type="EC" id="1.1.1.49" evidence="6"/>
<dbReference type="PANTHER" id="PTHR23429">
    <property type="entry name" value="GLUCOSE-6-PHOSPHATE 1-DEHYDROGENASE G6PD"/>
    <property type="match status" value="1"/>
</dbReference>
<evidence type="ECO:0000256" key="3">
    <source>
        <dbReference type="ARBA" id="ARBA00022857"/>
    </source>
</evidence>
<sequence length="596" mass="66756">MEGVGFVVGGVNRLARRGDRGVLRCSRGHEVGSRRRVVVADAEAGAAQVKTEKDVVVNGLPADAAQDVVLTDGPKLLARPEPVAQARSEVVHVAGDSDPSLMDSMHKRLDAMKKQPVSIIVVGASGDLAKKKTFPAIFSLFYHDLLPEDFVVYGYARSKMSQEEFRELIMSTLTCRVIDGRKCSEKMDEFLPRCHYVSGKYDVSSDFSALSKELAMFESSNEVSNRLFYLAVPPSVFQKAASNINLAGRSPKGYTRVVVEKPFGKDSESYRELRAGLSSILSEEETYRIDHYLGKELVQNLMSLRFANSIFEPIWNRNYIQSVQLVFKENFGVEGRAGYFDGVGIIRDIMQNHLLQVLALVAMEPPVSLHAEDIRNEKVKLLRSMEKLSKDSFVIGQYEGKGEGQPGYRADEGVAPRSKTPTFAACVLNIRNQRWEGVPFMMKAGKALDERKAEIRIVFKPAAGSIFSVPNTIKNNELVIKIQPDESIYMRIANKVPGLTSRMEEGRLNMFYREAWEESKDIPDAYERLILDVLNGEKSLFIRDDELEVAWDIFSDAIHELEEDPNVEPESYKYGTRGPVGADHLAARHGSRWSEL</sequence>
<comment type="pathway">
    <text evidence="6">Carbohydrate degradation; pentose phosphate pathway; D-ribulose 5-phosphate from D-glucose 6-phosphate (oxidative stage): step 1/3.</text>
</comment>
<comment type="similarity">
    <text evidence="1 6">Belongs to the glucose-6-phosphate dehydrogenase family.</text>
</comment>
<dbReference type="Gene3D" id="3.40.50.720">
    <property type="entry name" value="NAD(P)-binding Rossmann-like Domain"/>
    <property type="match status" value="1"/>
</dbReference>
<evidence type="ECO:0000259" key="7">
    <source>
        <dbReference type="Pfam" id="PF00479"/>
    </source>
</evidence>